<name>A0A5B7FSY3_PORTR</name>
<dbReference type="AlphaFoldDB" id="A0A5B7FSY3"/>
<feature type="region of interest" description="Disordered" evidence="1">
    <location>
        <begin position="1"/>
        <end position="54"/>
    </location>
</feature>
<proteinExistence type="predicted"/>
<protein>
    <submittedName>
        <fullName evidence="2">Uncharacterized protein</fullName>
    </submittedName>
</protein>
<gene>
    <name evidence="2" type="ORF">E2C01_042171</name>
</gene>
<dbReference type="Proteomes" id="UP000324222">
    <property type="component" value="Unassembled WGS sequence"/>
</dbReference>
<keyword evidence="3" id="KW-1185">Reference proteome</keyword>
<dbReference type="EMBL" id="VSRR010008263">
    <property type="protein sequence ID" value="MPC48399.1"/>
    <property type="molecule type" value="Genomic_DNA"/>
</dbReference>
<feature type="compositionally biased region" description="Basic residues" evidence="1">
    <location>
        <begin position="33"/>
        <end position="49"/>
    </location>
</feature>
<accession>A0A5B7FSY3</accession>
<evidence type="ECO:0000313" key="3">
    <source>
        <dbReference type="Proteomes" id="UP000324222"/>
    </source>
</evidence>
<comment type="caution">
    <text evidence="2">The sequence shown here is derived from an EMBL/GenBank/DDBJ whole genome shotgun (WGS) entry which is preliminary data.</text>
</comment>
<reference evidence="2 3" key="1">
    <citation type="submission" date="2019-05" db="EMBL/GenBank/DDBJ databases">
        <title>Another draft genome of Portunus trituberculatus and its Hox gene families provides insights of decapod evolution.</title>
        <authorList>
            <person name="Jeong J.-H."/>
            <person name="Song I."/>
            <person name="Kim S."/>
            <person name="Choi T."/>
            <person name="Kim D."/>
            <person name="Ryu S."/>
            <person name="Kim W."/>
        </authorList>
    </citation>
    <scope>NUCLEOTIDE SEQUENCE [LARGE SCALE GENOMIC DNA]</scope>
    <source>
        <tissue evidence="2">Muscle</tissue>
    </source>
</reference>
<evidence type="ECO:0000256" key="1">
    <source>
        <dbReference type="SAM" id="MobiDB-lite"/>
    </source>
</evidence>
<evidence type="ECO:0000313" key="2">
    <source>
        <dbReference type="EMBL" id="MPC48399.1"/>
    </source>
</evidence>
<sequence>MKGHKNGKANNSSREGGEDEGGLERSLGNVCRRATRRRKGKRKEKKWNKKKDPSFTKLLSKSSLHFLPLYGSPIPPRTLCLNIRTQVSKLCHLFQSFIVGNHFFEYILHTLFCHARFYISVSGSLYYPEEGVYVCVSSANDNWLLLLSRCIGHLTHLN</sequence>
<organism evidence="2 3">
    <name type="scientific">Portunus trituberculatus</name>
    <name type="common">Swimming crab</name>
    <name type="synonym">Neptunus trituberculatus</name>
    <dbReference type="NCBI Taxonomy" id="210409"/>
    <lineage>
        <taxon>Eukaryota</taxon>
        <taxon>Metazoa</taxon>
        <taxon>Ecdysozoa</taxon>
        <taxon>Arthropoda</taxon>
        <taxon>Crustacea</taxon>
        <taxon>Multicrustacea</taxon>
        <taxon>Malacostraca</taxon>
        <taxon>Eumalacostraca</taxon>
        <taxon>Eucarida</taxon>
        <taxon>Decapoda</taxon>
        <taxon>Pleocyemata</taxon>
        <taxon>Brachyura</taxon>
        <taxon>Eubrachyura</taxon>
        <taxon>Portunoidea</taxon>
        <taxon>Portunidae</taxon>
        <taxon>Portuninae</taxon>
        <taxon>Portunus</taxon>
    </lineage>
</organism>